<organism evidence="2 3">
    <name type="scientific">Tachysurus vachellii</name>
    <name type="common">Darkbarbel catfish</name>
    <name type="synonym">Pelteobagrus vachellii</name>
    <dbReference type="NCBI Taxonomy" id="175792"/>
    <lineage>
        <taxon>Eukaryota</taxon>
        <taxon>Metazoa</taxon>
        <taxon>Chordata</taxon>
        <taxon>Craniata</taxon>
        <taxon>Vertebrata</taxon>
        <taxon>Euteleostomi</taxon>
        <taxon>Actinopterygii</taxon>
        <taxon>Neopterygii</taxon>
        <taxon>Teleostei</taxon>
        <taxon>Ostariophysi</taxon>
        <taxon>Siluriformes</taxon>
        <taxon>Bagridae</taxon>
        <taxon>Tachysurus</taxon>
    </lineage>
</organism>
<gene>
    <name evidence="2" type="ORF">Q7C36_009799</name>
</gene>
<dbReference type="AlphaFoldDB" id="A0AA88SYZ4"/>
<keyword evidence="3" id="KW-1185">Reference proteome</keyword>
<evidence type="ECO:0000313" key="3">
    <source>
        <dbReference type="Proteomes" id="UP001187315"/>
    </source>
</evidence>
<dbReference type="PANTHER" id="PTHR31912">
    <property type="entry name" value="IP13529P"/>
    <property type="match status" value="1"/>
</dbReference>
<dbReference type="EMBL" id="JAVHJS010000009">
    <property type="protein sequence ID" value="KAK2848117.1"/>
    <property type="molecule type" value="Genomic_DNA"/>
</dbReference>
<keyword evidence="1" id="KW-0732">Signal</keyword>
<proteinExistence type="predicted"/>
<dbReference type="Proteomes" id="UP001187315">
    <property type="component" value="Unassembled WGS sequence"/>
</dbReference>
<sequence length="637" mass="72445">MWRIWRVSWNNVAALFLKMSSILNISENALQEVIEQINQIYVLSQPLLHTSVGKILNQHCGDVEDSLVSEMVKVFTETNLFLKFTSTGGSLSHKDGSRFKDNSLLTEEEFRIALYLYIDDFEVANPLGTSRKKHKLCAIYWVLGNLHPKYRSSLHTIQLAVLFKVSSLKDHGYGEILRPLIQDLVFLEQQGVYVEQLGASIKCTVLFVAADNLAAHSLGGFFESFTVGQMCRFCMATREEIQHKEVQTGSFQPRTKENHNRQVQDVLHDPTMAQQYGVKRSCPLSESLEHFHVVNGYPPDLLHDLLEGVVPAELALCLKAVISKGYFSLEILNVAIKKFPYTFSDRTNQPQLIANNFASKATIGGNGHENWTLLRLLPLLIGHHIPEGDETWEVLMNLKDVVELSVSASFSEESVCFLDCKLAEHRDIFQKYHYIEHYPQLIQTFGPLCDVWTMRFEGKHKFFKKVVHHIHNIKNIPLTLAVRHQHMIAFHLAATSFFKPSVEMNKVKSVIVASFPENVKNCLYLMNNYQNTVLVAASVCIDGIKYSANMVISFGSCSGLPDFKQIAKIVVINTDIIFVSRLMTSWYNEHLRAYELCSSHLSTFSVTQLSELNDVFPISLYRVGDKQLVTLKRHILC</sequence>
<dbReference type="PANTHER" id="PTHR31912:SF36">
    <property type="entry name" value="C2H2-TYPE DOMAIN-CONTAINING PROTEIN"/>
    <property type="match status" value="1"/>
</dbReference>
<feature type="signal peptide" evidence="1">
    <location>
        <begin position="1"/>
        <end position="22"/>
    </location>
</feature>
<feature type="chain" id="PRO_5041744022" evidence="1">
    <location>
        <begin position="23"/>
        <end position="637"/>
    </location>
</feature>
<comment type="caution">
    <text evidence="2">The sequence shown here is derived from an EMBL/GenBank/DDBJ whole genome shotgun (WGS) entry which is preliminary data.</text>
</comment>
<evidence type="ECO:0000256" key="1">
    <source>
        <dbReference type="SAM" id="SignalP"/>
    </source>
</evidence>
<name>A0AA88SYZ4_TACVA</name>
<evidence type="ECO:0000313" key="2">
    <source>
        <dbReference type="EMBL" id="KAK2848117.1"/>
    </source>
</evidence>
<accession>A0AA88SYZ4</accession>
<protein>
    <submittedName>
        <fullName evidence="2">Uncharacterized protein</fullName>
    </submittedName>
</protein>
<reference evidence="2" key="1">
    <citation type="submission" date="2023-08" db="EMBL/GenBank/DDBJ databases">
        <title>Pelteobagrus vachellii genome.</title>
        <authorList>
            <person name="Liu H."/>
        </authorList>
    </citation>
    <scope>NUCLEOTIDE SEQUENCE</scope>
    <source>
        <strain evidence="2">PRFRI_2022a</strain>
        <tissue evidence="2">Muscle</tissue>
    </source>
</reference>